<dbReference type="OrthoDB" id="8957332at2759"/>
<feature type="compositionally biased region" description="Basic and acidic residues" evidence="2">
    <location>
        <begin position="69"/>
        <end position="82"/>
    </location>
</feature>
<accession>A0A2P6P0J9</accession>
<evidence type="ECO:0000313" key="4">
    <source>
        <dbReference type="Proteomes" id="UP000241769"/>
    </source>
</evidence>
<keyword evidence="4" id="KW-1185">Reference proteome</keyword>
<dbReference type="Proteomes" id="UP000241769">
    <property type="component" value="Unassembled WGS sequence"/>
</dbReference>
<name>A0A2P6P0J9_9EUKA</name>
<reference evidence="3 4" key="1">
    <citation type="journal article" date="2018" name="Genome Biol. Evol.">
        <title>Multiple Roots of Fruiting Body Formation in Amoebozoa.</title>
        <authorList>
            <person name="Hillmann F."/>
            <person name="Forbes G."/>
            <person name="Novohradska S."/>
            <person name="Ferling I."/>
            <person name="Riege K."/>
            <person name="Groth M."/>
            <person name="Westermann M."/>
            <person name="Marz M."/>
            <person name="Spaller T."/>
            <person name="Winckler T."/>
            <person name="Schaap P."/>
            <person name="Glockner G."/>
        </authorList>
    </citation>
    <scope>NUCLEOTIDE SEQUENCE [LARGE SCALE GENOMIC DNA]</scope>
    <source>
        <strain evidence="3 4">Jena</strain>
    </source>
</reference>
<gene>
    <name evidence="3" type="ORF">PROFUN_00051</name>
</gene>
<feature type="compositionally biased region" description="Basic and acidic residues" evidence="2">
    <location>
        <begin position="48"/>
        <end position="62"/>
    </location>
</feature>
<feature type="compositionally biased region" description="Polar residues" evidence="2">
    <location>
        <begin position="97"/>
        <end position="127"/>
    </location>
</feature>
<proteinExistence type="predicted"/>
<dbReference type="InParanoid" id="A0A2P6P0J9"/>
<evidence type="ECO:0000256" key="2">
    <source>
        <dbReference type="SAM" id="MobiDB-lite"/>
    </source>
</evidence>
<keyword evidence="1" id="KW-0175">Coiled coil</keyword>
<dbReference type="EMBL" id="MDYQ01000001">
    <property type="protein sequence ID" value="PRP89709.1"/>
    <property type="molecule type" value="Genomic_DNA"/>
</dbReference>
<evidence type="ECO:0000256" key="1">
    <source>
        <dbReference type="SAM" id="Coils"/>
    </source>
</evidence>
<dbReference type="PANTHER" id="PTHR23052:SF1">
    <property type="entry name" value="AXONEMAL DYNEIN LIGHT CHAIN DOMAIN-CONTAINING PROTEIN 1"/>
    <property type="match status" value="1"/>
</dbReference>
<organism evidence="3 4">
    <name type="scientific">Planoprotostelium fungivorum</name>
    <dbReference type="NCBI Taxonomy" id="1890364"/>
    <lineage>
        <taxon>Eukaryota</taxon>
        <taxon>Amoebozoa</taxon>
        <taxon>Evosea</taxon>
        <taxon>Variosea</taxon>
        <taxon>Cavosteliida</taxon>
        <taxon>Cavosteliaceae</taxon>
        <taxon>Planoprotostelium</taxon>
    </lineage>
</organism>
<protein>
    <submittedName>
        <fullName evidence="3">Axonemal dynein light chain domain-containing protein 1-like</fullName>
    </submittedName>
</protein>
<feature type="region of interest" description="Disordered" evidence="2">
    <location>
        <begin position="21"/>
        <end position="165"/>
    </location>
</feature>
<dbReference type="PANTHER" id="PTHR23052">
    <property type="entry name" value="AXONEMAL DYNEIN LIGHT CHAIN DOMAIN-CONTAINING PROTEIN 1"/>
    <property type="match status" value="1"/>
</dbReference>
<evidence type="ECO:0000313" key="3">
    <source>
        <dbReference type="EMBL" id="PRP89709.1"/>
    </source>
</evidence>
<dbReference type="InterPro" id="IPR052845">
    <property type="entry name" value="Axonemal_dynein_LC_domain"/>
</dbReference>
<feature type="coiled-coil region" evidence="1">
    <location>
        <begin position="298"/>
        <end position="346"/>
    </location>
</feature>
<dbReference type="AlphaFoldDB" id="A0A2P6P0J9"/>
<sequence length="444" mass="51225">MERGRNISSLGEALINSGLVVDHHSDTSRTTLPPFHQRARSRGQPSESFDRLPSREGRRTPTFEDEEVERSPSPDRLKRFLDSTKSSSSKTRVKNKLNLNPVESPSSSVELRNGENHTSLPSPTSLRNSDEPTTSRRYHPMNISSPERPRLRAASTHSLPGPVPSVSWNIPPSKIPEKYHKVDRYPVQPLQSKDRMESFEYSDNMWSKTWFPSSKPVDRREVQQLSITFDEMLHDLDLEKGEKKLETTQVIEREQQVFDILLNEIIRQVYVECADRGALLHKVSTRYKDLFTKVPSLLAQMQDEADTLMDANKSLRMLLEKLMEEKEASDLRLEDQNSTLEHLQNQIYVLRESEIDARTQLERATRERDDSLATNIRLESMISNNDSLIQSLEARERENQMSLKHLTQQLAEDALGRLNEFEQMAKLTERKKSLLSVSSCDEDW</sequence>
<comment type="caution">
    <text evidence="3">The sequence shown here is derived from an EMBL/GenBank/DDBJ whole genome shotgun (WGS) entry which is preliminary data.</text>
</comment>